<dbReference type="Pfam" id="PF24578">
    <property type="entry name" value="CSPP1_C"/>
    <property type="match status" value="1"/>
</dbReference>
<keyword evidence="4" id="KW-1185">Reference proteome</keyword>
<feature type="compositionally biased region" description="Basic and acidic residues" evidence="1">
    <location>
        <begin position="252"/>
        <end position="263"/>
    </location>
</feature>
<feature type="compositionally biased region" description="Basic and acidic residues" evidence="1">
    <location>
        <begin position="1231"/>
        <end position="1262"/>
    </location>
</feature>
<feature type="region of interest" description="Disordered" evidence="1">
    <location>
        <begin position="1573"/>
        <end position="1727"/>
    </location>
</feature>
<evidence type="ECO:0000259" key="2">
    <source>
        <dbReference type="Pfam" id="PF24578"/>
    </source>
</evidence>
<feature type="compositionally biased region" description="Basic and acidic residues" evidence="1">
    <location>
        <begin position="646"/>
        <end position="675"/>
    </location>
</feature>
<feature type="compositionally biased region" description="Basic and acidic residues" evidence="1">
    <location>
        <begin position="357"/>
        <end position="369"/>
    </location>
</feature>
<feature type="compositionally biased region" description="Basic and acidic residues" evidence="1">
    <location>
        <begin position="897"/>
        <end position="913"/>
    </location>
</feature>
<proteinExistence type="predicted"/>
<feature type="compositionally biased region" description="Basic and acidic residues" evidence="1">
    <location>
        <begin position="1329"/>
        <end position="1450"/>
    </location>
</feature>
<feature type="compositionally biased region" description="Polar residues" evidence="1">
    <location>
        <begin position="1772"/>
        <end position="1781"/>
    </location>
</feature>
<feature type="region of interest" description="Disordered" evidence="1">
    <location>
        <begin position="25"/>
        <end position="369"/>
    </location>
</feature>
<dbReference type="PANTHER" id="PTHR21616">
    <property type="entry name" value="CENTROSOME SPINDLE POLE ASSOCIATED PROTEIN"/>
    <property type="match status" value="1"/>
</dbReference>
<feature type="region of interest" description="Disordered" evidence="1">
    <location>
        <begin position="504"/>
        <end position="675"/>
    </location>
</feature>
<accession>A0ABD0K6U3</accession>
<feature type="compositionally biased region" description="Polar residues" evidence="1">
    <location>
        <begin position="1494"/>
        <end position="1525"/>
    </location>
</feature>
<feature type="compositionally biased region" description="Polar residues" evidence="1">
    <location>
        <begin position="582"/>
        <end position="593"/>
    </location>
</feature>
<feature type="compositionally biased region" description="Basic and acidic residues" evidence="1">
    <location>
        <begin position="595"/>
        <end position="638"/>
    </location>
</feature>
<protein>
    <recommendedName>
        <fullName evidence="2">Centrosome and spindle pole-associated protein 1 C-terminal domain-containing protein</fullName>
    </recommendedName>
</protein>
<dbReference type="InterPro" id="IPR026708">
    <property type="entry name" value="CSPP1"/>
</dbReference>
<feature type="compositionally biased region" description="Basic and acidic residues" evidence="1">
    <location>
        <begin position="1462"/>
        <end position="1471"/>
    </location>
</feature>
<dbReference type="InterPro" id="IPR058191">
    <property type="entry name" value="CSPP1_C"/>
</dbReference>
<feature type="region of interest" description="Disordered" evidence="1">
    <location>
        <begin position="410"/>
        <end position="441"/>
    </location>
</feature>
<gene>
    <name evidence="3" type="ORF">BaRGS_00026090</name>
</gene>
<feature type="region of interest" description="Disordered" evidence="1">
    <location>
        <begin position="1099"/>
        <end position="1123"/>
    </location>
</feature>
<comment type="caution">
    <text evidence="3">The sequence shown here is derived from an EMBL/GenBank/DDBJ whole genome shotgun (WGS) entry which is preliminary data.</text>
</comment>
<evidence type="ECO:0000256" key="1">
    <source>
        <dbReference type="SAM" id="MobiDB-lite"/>
    </source>
</evidence>
<feature type="compositionally biased region" description="Polar residues" evidence="1">
    <location>
        <begin position="109"/>
        <end position="119"/>
    </location>
</feature>
<feature type="compositionally biased region" description="Basic and acidic residues" evidence="1">
    <location>
        <begin position="1214"/>
        <end position="1223"/>
    </location>
</feature>
<organism evidence="3 4">
    <name type="scientific">Batillaria attramentaria</name>
    <dbReference type="NCBI Taxonomy" id="370345"/>
    <lineage>
        <taxon>Eukaryota</taxon>
        <taxon>Metazoa</taxon>
        <taxon>Spiralia</taxon>
        <taxon>Lophotrochozoa</taxon>
        <taxon>Mollusca</taxon>
        <taxon>Gastropoda</taxon>
        <taxon>Caenogastropoda</taxon>
        <taxon>Sorbeoconcha</taxon>
        <taxon>Cerithioidea</taxon>
        <taxon>Batillariidae</taxon>
        <taxon>Batillaria</taxon>
    </lineage>
</organism>
<feature type="compositionally biased region" description="Basic and acidic residues" evidence="1">
    <location>
        <begin position="202"/>
        <end position="218"/>
    </location>
</feature>
<evidence type="ECO:0000313" key="4">
    <source>
        <dbReference type="Proteomes" id="UP001519460"/>
    </source>
</evidence>
<feature type="compositionally biased region" description="Low complexity" evidence="1">
    <location>
        <begin position="1620"/>
        <end position="1640"/>
    </location>
</feature>
<feature type="region of interest" description="Disordered" evidence="1">
    <location>
        <begin position="897"/>
        <end position="1025"/>
    </location>
</feature>
<feature type="compositionally biased region" description="Basic and acidic residues" evidence="1">
    <location>
        <begin position="290"/>
        <end position="300"/>
    </location>
</feature>
<feature type="compositionally biased region" description="Basic and acidic residues" evidence="1">
    <location>
        <begin position="120"/>
        <end position="140"/>
    </location>
</feature>
<dbReference type="EMBL" id="JACVVK020000240">
    <property type="protein sequence ID" value="KAK7482681.1"/>
    <property type="molecule type" value="Genomic_DNA"/>
</dbReference>
<feature type="compositionally biased region" description="Basic and acidic residues" evidence="1">
    <location>
        <begin position="933"/>
        <end position="948"/>
    </location>
</feature>
<name>A0ABD0K6U3_9CAEN</name>
<feature type="compositionally biased region" description="Basic and acidic residues" evidence="1">
    <location>
        <begin position="540"/>
        <end position="581"/>
    </location>
</feature>
<feature type="region of interest" description="Disordered" evidence="1">
    <location>
        <begin position="1764"/>
        <end position="1794"/>
    </location>
</feature>
<dbReference type="PANTHER" id="PTHR21616:SF2">
    <property type="entry name" value="CENTROSOME AND SPINDLE POLE-ASSOCIATED PROTEIN 1"/>
    <property type="match status" value="1"/>
</dbReference>
<feature type="compositionally biased region" description="Polar residues" evidence="1">
    <location>
        <begin position="1663"/>
        <end position="1673"/>
    </location>
</feature>
<feature type="compositionally biased region" description="Low complexity" evidence="1">
    <location>
        <begin position="219"/>
        <end position="233"/>
    </location>
</feature>
<feature type="compositionally biased region" description="Basic and acidic residues" evidence="1">
    <location>
        <begin position="33"/>
        <end position="62"/>
    </location>
</feature>
<sequence length="1794" mass="208442">MAAAAVDSDIDSFIREQKAKLANERQALNAGDSRLEVEASRRHWDRPGAKEAKLAEEKESQSGRRQRRPVTPAEDTGLPVGEYQKRRKELDEQRQREYKEYLQQKQHDYQQTSKQLAQQRRQEYNEMLAAKEKQPKHQVEESGFDNPVIIPFNRAEEDREKKRRLEEERHREYQQIRAKENLKKRHFEESGFNNPTIFPYNRAEEERKRKKMLKEQRNLEYQQLQAKLAELQKGPQQQPSDEHQGLPVGQYEKSRQKVKEQQEYRQMLEQQLEEKKRLRMQMYGMPPDGVPRRTESEREIAQPSRDIFARRPQSAETEVPEVRREPPEVSRLPLTPSHESDQSTRNPRQSLSPTRVKSPEHLGLDVGGYEKVRDQLREERHQEYLRSVAAKRGAGGVSSRIVRSRLRDEGDDYKQTWSRVHQQDDPRRVGNVSHRSDEAKFNVEASIQRAMAKREKEEYEKLWERVHGQKKPARPAGDLSPRRHDIEASLALLEHTLDKQQYGKIWHDLHSNKSSPRAPPPRHTEAINGDVSYRGSKPRGGFDIEASIKRAERKWEDRDYKDTWKKLHGDSEEGPEKKSKPQENPQPSRSFSDQQRQKLQEERKQELQQYLEQKEAETKEKQKRRQWDTEGKDVKVVPDTETQAEAARRRLAEERQREYRELREKSAHKTERRKWQIPETADAELALPLGKYEDKHRQLQQERQQEYKDLLKSKSEGRRTWREPSSEKLLPLGEYENKRKAIEAERNREYKEYLRQQGGQRSLVQQTDEYKANLPGMNESDNAKDERLREADDSWWTVHYLKEDKNFVDIKPYSAHRNMAQVTADSCKEGFIQKVRERNAEYNQFLREKQGQERSRGDGGQAPQDEGIFATLPGLHYSDSASKRRQQERNQEYNQMLREKAARGRPVRGEVGDIGRPPPAPRKGWSTPTYEEMLDKKRQQEAQYRRGNDPGYGGIRSYGSEGALNLDPRSEPRRTEQSGPFYATLPLGETETGSAKRREKENYRDALQQQMREAEDSRRREKDSELQVNYTGLKGPEAVVPIIRAPPPASRSRGSKPAVEPYHSKILDGLEKLDTLSPRSEVILGRRRLEDFDREQKFGGASSLNLKGPSLSPRPLASRGGTSLLDNGFENLLEAPRRSAALLAPPPGLEYQPASYITQGAGAGVGIHGSVDEAYNFYATRNPLDSDIPGRAYWTNKYLHQLKPRGGIGDFPTDDDKKREAHQKAQAYQEELNRQMQEKKLKKQREREEQERYERKLEREAQEYNPFGRGGGGAPMRDAGGNIMADLRQMHRPSSFRDDLIGPPPVQTTAEGEQSHARGGHGIFGMPKTDAEKVASERYKDELRRQIEEKKLEEMRKKDKEREEEEREQRRVEEQQRRMQAEYEEERRKIREKEEEARRKNEELVRIAEERKREAERKRREQEEERQEELRREKEAEMNARLAAERDQRGKSPVIPALQHKQATETKENAAEARGGSPPVPAARTRTAEPDAIPSTSRQEVPPMTRTQSADVLNQLASMRQQLQNERARVEGMLQSEKNEPDVFDPRLVQRPPPAPVVRPEIDVFETAVNRNPVSVRRTPGDRANSQAIEDFNALKHKNDTDSRKEFRSMFPDQPLSSDMLEAQQAAMLRQQEQQLQAMRQQRDYDSGYPKSKVPRSPRVDSRTPQQLHSNSAFVDVDSLNYFPDDFEDIPPSNRNESARSRRRNRLAPSPQVGTATDPFGSTTSLNVDRLARKNEDRLKRLRELQGDDLSLYDPDDVLDRFMSKQAHNRPPSGQTLQDDSWMNAGAASKVSGY</sequence>
<feature type="compositionally biased region" description="Basic and acidic residues" evidence="1">
    <location>
        <begin position="846"/>
        <end position="857"/>
    </location>
</feature>
<feature type="compositionally biased region" description="Polar residues" evidence="1">
    <location>
        <begin position="343"/>
        <end position="355"/>
    </location>
</feature>
<dbReference type="Proteomes" id="UP001519460">
    <property type="component" value="Unassembled WGS sequence"/>
</dbReference>
<evidence type="ECO:0000313" key="3">
    <source>
        <dbReference type="EMBL" id="KAK7482681.1"/>
    </source>
</evidence>
<feature type="compositionally biased region" description="Basic and acidic residues" evidence="1">
    <location>
        <begin position="994"/>
        <end position="1004"/>
    </location>
</feature>
<feature type="region of interest" description="Disordered" evidence="1">
    <location>
        <begin position="846"/>
        <end position="867"/>
    </location>
</feature>
<feature type="compositionally biased region" description="Basic and acidic residues" evidence="1">
    <location>
        <begin position="1012"/>
        <end position="1025"/>
    </location>
</feature>
<feature type="compositionally biased region" description="Basic and acidic residues" evidence="1">
    <location>
        <begin position="421"/>
        <end position="441"/>
    </location>
</feature>
<reference evidence="3 4" key="1">
    <citation type="journal article" date="2023" name="Sci. Data">
        <title>Genome assembly of the Korean intertidal mud-creeper Batillaria attramentaria.</title>
        <authorList>
            <person name="Patra A.K."/>
            <person name="Ho P.T."/>
            <person name="Jun S."/>
            <person name="Lee S.J."/>
            <person name="Kim Y."/>
            <person name="Won Y.J."/>
        </authorList>
    </citation>
    <scope>NUCLEOTIDE SEQUENCE [LARGE SCALE GENOMIC DNA]</scope>
    <source>
        <strain evidence="3">Wonlab-2016</strain>
    </source>
</reference>
<feature type="region of interest" description="Disordered" evidence="1">
    <location>
        <begin position="1204"/>
        <end position="1557"/>
    </location>
</feature>
<feature type="domain" description="Centrosome and spindle pole-associated protein 1 C-terminal" evidence="2">
    <location>
        <begin position="1585"/>
        <end position="1640"/>
    </location>
</feature>
<feature type="compositionally biased region" description="Polar residues" evidence="1">
    <location>
        <begin position="1712"/>
        <end position="1727"/>
    </location>
</feature>
<feature type="compositionally biased region" description="Basic and acidic residues" evidence="1">
    <location>
        <begin position="1593"/>
        <end position="1608"/>
    </location>
</feature>
<feature type="compositionally biased region" description="Basic and acidic residues" evidence="1">
    <location>
        <begin position="154"/>
        <end position="189"/>
    </location>
</feature>
<feature type="compositionally biased region" description="Basic and acidic residues" evidence="1">
    <location>
        <begin position="88"/>
        <end position="108"/>
    </location>
</feature>